<name>A0AAD5QEI9_PYTIN</name>
<reference evidence="3" key="1">
    <citation type="submission" date="2021-12" db="EMBL/GenBank/DDBJ databases">
        <title>Prjna785345.</title>
        <authorList>
            <person name="Rujirawat T."/>
            <person name="Krajaejun T."/>
        </authorList>
    </citation>
    <scope>NUCLEOTIDE SEQUENCE</scope>
    <source>
        <strain evidence="3">Pi057C3</strain>
    </source>
</reference>
<evidence type="ECO:0000256" key="2">
    <source>
        <dbReference type="SAM" id="Phobius"/>
    </source>
</evidence>
<organism evidence="3 4">
    <name type="scientific">Pythium insidiosum</name>
    <name type="common">Pythiosis disease agent</name>
    <dbReference type="NCBI Taxonomy" id="114742"/>
    <lineage>
        <taxon>Eukaryota</taxon>
        <taxon>Sar</taxon>
        <taxon>Stramenopiles</taxon>
        <taxon>Oomycota</taxon>
        <taxon>Peronosporomycetes</taxon>
        <taxon>Pythiales</taxon>
        <taxon>Pythiaceae</taxon>
        <taxon>Pythium</taxon>
    </lineage>
</organism>
<proteinExistence type="predicted"/>
<accession>A0AAD5QEI9</accession>
<dbReference type="EMBL" id="JAKCXM010000008">
    <property type="protein sequence ID" value="KAJ0408831.1"/>
    <property type="molecule type" value="Genomic_DNA"/>
</dbReference>
<keyword evidence="2" id="KW-1133">Transmembrane helix</keyword>
<protein>
    <submittedName>
        <fullName evidence="3">Uncharacterized protein</fullName>
    </submittedName>
</protein>
<keyword evidence="4" id="KW-1185">Reference proteome</keyword>
<comment type="caution">
    <text evidence="3">The sequence shown here is derived from an EMBL/GenBank/DDBJ whole genome shotgun (WGS) entry which is preliminary data.</text>
</comment>
<sequence>MMLSESGVRRRSSSSGLDMENQLNQQLPLVGGRGRSWRGADDDDDKLRKMRSSGVPPPALSASIRARCGDNAFVRRVLMPIVRWWWPFTARKVARNLFVLAFTSLLVLWGMEILGRFRFHGYLSAEEDGNGLMGFYHEMDIDMAALRRASLNQESMMYQAGNMNPREVKAWVVERRRRTNGRKYLVGCTADWRGYVLRSFLHLFEDLKTRHGWNDLVTNDPLDFFYQQDKDRAPSVLFFCLNSFKYPYYLFLEHNKYFQELRALGTLIVVWSDDLQYYDQFNPIVVREKILKRADVLVGSYTYLTDDYFASVTHDMNARDLPLMLWLPHSAGPEFTAAPFNTHPIDKILLSGSIGSNYYPLRHWIARFQKDHTGMMDHYQHSGYYVPDNQSSIYASYLRSYRVGITTTLLHQYMVAKIFEIPSTGALLLVNKDLVPVMDAIGIRENEHFLTFDRRDPVPMMWWVVDPLNRATVDEVRKRGMERVREAHTVQQRVQALDQFFTDGTVTYSFPAELRVTSPCPMIAMASETQCENRFQWNARHKCDVWFCGARSLVAT</sequence>
<feature type="region of interest" description="Disordered" evidence="1">
    <location>
        <begin position="1"/>
        <end position="59"/>
    </location>
</feature>
<dbReference type="Proteomes" id="UP001209570">
    <property type="component" value="Unassembled WGS sequence"/>
</dbReference>
<keyword evidence="2" id="KW-0812">Transmembrane</keyword>
<gene>
    <name evidence="3" type="ORF">P43SY_000727</name>
</gene>
<evidence type="ECO:0000256" key="1">
    <source>
        <dbReference type="SAM" id="MobiDB-lite"/>
    </source>
</evidence>
<dbReference type="AlphaFoldDB" id="A0AAD5QEI9"/>
<keyword evidence="2" id="KW-0472">Membrane</keyword>
<feature type="transmembrane region" description="Helical" evidence="2">
    <location>
        <begin position="93"/>
        <end position="111"/>
    </location>
</feature>
<evidence type="ECO:0000313" key="4">
    <source>
        <dbReference type="Proteomes" id="UP001209570"/>
    </source>
</evidence>
<evidence type="ECO:0000313" key="3">
    <source>
        <dbReference type="EMBL" id="KAJ0408831.1"/>
    </source>
</evidence>